<feature type="transmembrane region" description="Helical" evidence="8">
    <location>
        <begin position="6"/>
        <end position="23"/>
    </location>
</feature>
<keyword evidence="4" id="KW-0125">Carotenoid biosynthesis</keyword>
<keyword evidence="7" id="KW-0413">Isomerase</keyword>
<evidence type="ECO:0000256" key="2">
    <source>
        <dbReference type="ARBA" id="ARBA00004829"/>
    </source>
</evidence>
<dbReference type="InterPro" id="IPR017825">
    <property type="entry name" value="Lycopene_cyclase_dom"/>
</dbReference>
<evidence type="ECO:0000313" key="11">
    <source>
        <dbReference type="Proteomes" id="UP000184212"/>
    </source>
</evidence>
<evidence type="ECO:0000259" key="9">
    <source>
        <dbReference type="Pfam" id="PF18916"/>
    </source>
</evidence>
<feature type="transmembrane region" description="Helical" evidence="8">
    <location>
        <begin position="80"/>
        <end position="97"/>
    </location>
</feature>
<keyword evidence="6 8" id="KW-0472">Membrane</keyword>
<evidence type="ECO:0000313" key="10">
    <source>
        <dbReference type="EMBL" id="SHH73847.1"/>
    </source>
</evidence>
<keyword evidence="5 8" id="KW-1133">Transmembrane helix</keyword>
<evidence type="ECO:0000256" key="5">
    <source>
        <dbReference type="ARBA" id="ARBA00022989"/>
    </source>
</evidence>
<dbReference type="EMBL" id="FQWQ01000004">
    <property type="protein sequence ID" value="SHH73847.1"/>
    <property type="molecule type" value="Genomic_DNA"/>
</dbReference>
<dbReference type="OrthoDB" id="5195186at2"/>
<evidence type="ECO:0000256" key="4">
    <source>
        <dbReference type="ARBA" id="ARBA00022746"/>
    </source>
</evidence>
<reference evidence="10 11" key="1">
    <citation type="submission" date="2016-11" db="EMBL/GenBank/DDBJ databases">
        <authorList>
            <person name="Jaros S."/>
            <person name="Januszkiewicz K."/>
            <person name="Wedrychowicz H."/>
        </authorList>
    </citation>
    <scope>NUCLEOTIDE SEQUENCE [LARGE SCALE GENOMIC DNA]</scope>
    <source>
        <strain evidence="10 11">DSM 24574</strain>
    </source>
</reference>
<protein>
    <submittedName>
        <fullName evidence="10">Lycopene cyclase domain-containing protein</fullName>
    </submittedName>
</protein>
<name>A0A1M5VF16_9BACT</name>
<feature type="transmembrane region" description="Helical" evidence="8">
    <location>
        <begin position="109"/>
        <end position="127"/>
    </location>
</feature>
<feature type="transmembrane region" description="Helical" evidence="8">
    <location>
        <begin position="208"/>
        <end position="225"/>
    </location>
</feature>
<accession>A0A1M5VF16</accession>
<dbReference type="GO" id="GO:0016872">
    <property type="term" value="F:intramolecular lyase activity"/>
    <property type="evidence" value="ECO:0007669"/>
    <property type="project" value="InterPro"/>
</dbReference>
<organism evidence="10 11">
    <name type="scientific">Chryseolinea serpens</name>
    <dbReference type="NCBI Taxonomy" id="947013"/>
    <lineage>
        <taxon>Bacteria</taxon>
        <taxon>Pseudomonadati</taxon>
        <taxon>Bacteroidota</taxon>
        <taxon>Cytophagia</taxon>
        <taxon>Cytophagales</taxon>
        <taxon>Fulvivirgaceae</taxon>
        <taxon>Chryseolinea</taxon>
    </lineage>
</organism>
<evidence type="ECO:0000256" key="1">
    <source>
        <dbReference type="ARBA" id="ARBA00004141"/>
    </source>
</evidence>
<dbReference type="AlphaFoldDB" id="A0A1M5VF16"/>
<feature type="transmembrane region" description="Helical" evidence="8">
    <location>
        <begin position="35"/>
        <end position="60"/>
    </location>
</feature>
<feature type="transmembrane region" description="Helical" evidence="8">
    <location>
        <begin position="162"/>
        <end position="183"/>
    </location>
</feature>
<dbReference type="STRING" id="947013.SAMN04488109_5060"/>
<dbReference type="Proteomes" id="UP000184212">
    <property type="component" value="Unassembled WGS sequence"/>
</dbReference>
<dbReference type="RefSeq" id="WP_073140017.1">
    <property type="nucleotide sequence ID" value="NZ_FQWQ01000004.1"/>
</dbReference>
<proteinExistence type="predicted"/>
<comment type="pathway">
    <text evidence="2">Carotenoid biosynthesis.</text>
</comment>
<sequence>MNSKYLYLSIDIVSLLLPFLVSFQSKAPFYKKWKYLGIALLISVPFFCAWDSLFTHLGVWGFNAQYLCGVFIGNLPLEEILFFICIPYACVFTYFALNHLIEKDYLFPHQELISSALIILLLIFGIFHMDKLYTGVTFIVVSLFLAYLMLKIRPRYMGRFYFAFIVILLPFFLFNGVLTGWLLHTPVVWYNDKQLLGIRLGTIPFEDFLYGMLLVLMNIAIMEWFEDRDYYRAKFGAKK</sequence>
<comment type="subcellular location">
    <subcellularLocation>
        <location evidence="1">Membrane</location>
        <topology evidence="1">Multi-pass membrane protein</topology>
    </subcellularLocation>
</comment>
<dbReference type="Pfam" id="PF18916">
    <property type="entry name" value="Lycopene_cyc"/>
    <property type="match status" value="2"/>
</dbReference>
<feature type="domain" description="Lycopene cyclase" evidence="9">
    <location>
        <begin position="130"/>
        <end position="225"/>
    </location>
</feature>
<keyword evidence="3 8" id="KW-0812">Transmembrane</keyword>
<gene>
    <name evidence="10" type="ORF">SAMN04488109_5060</name>
</gene>
<dbReference type="GO" id="GO:0016020">
    <property type="term" value="C:membrane"/>
    <property type="evidence" value="ECO:0007669"/>
    <property type="project" value="UniProtKB-SubCell"/>
</dbReference>
<keyword evidence="11" id="KW-1185">Reference proteome</keyword>
<evidence type="ECO:0000256" key="8">
    <source>
        <dbReference type="SAM" id="Phobius"/>
    </source>
</evidence>
<evidence type="ECO:0000256" key="3">
    <source>
        <dbReference type="ARBA" id="ARBA00022692"/>
    </source>
</evidence>
<dbReference type="GO" id="GO:0016117">
    <property type="term" value="P:carotenoid biosynthetic process"/>
    <property type="evidence" value="ECO:0007669"/>
    <property type="project" value="UniProtKB-KW"/>
</dbReference>
<dbReference type="GO" id="GO:0045436">
    <property type="term" value="F:lycopene beta cyclase activity"/>
    <property type="evidence" value="ECO:0007669"/>
    <property type="project" value="UniProtKB-ARBA"/>
</dbReference>
<evidence type="ECO:0000256" key="7">
    <source>
        <dbReference type="ARBA" id="ARBA00023235"/>
    </source>
</evidence>
<feature type="transmembrane region" description="Helical" evidence="8">
    <location>
        <begin position="133"/>
        <end position="150"/>
    </location>
</feature>
<evidence type="ECO:0000256" key="6">
    <source>
        <dbReference type="ARBA" id="ARBA00023136"/>
    </source>
</evidence>
<dbReference type="NCBIfam" id="TIGR03462">
    <property type="entry name" value="CarR_dom_SF"/>
    <property type="match status" value="2"/>
</dbReference>
<feature type="domain" description="Lycopene cyclase" evidence="9">
    <location>
        <begin position="5"/>
        <end position="94"/>
    </location>
</feature>